<dbReference type="Proteomes" id="UP000199036">
    <property type="component" value="Unassembled WGS sequence"/>
</dbReference>
<feature type="transmembrane region" description="Helical" evidence="1">
    <location>
        <begin position="37"/>
        <end position="54"/>
    </location>
</feature>
<keyword evidence="1" id="KW-1133">Transmembrane helix</keyword>
<keyword evidence="1" id="KW-0812">Transmembrane</keyword>
<dbReference type="EMBL" id="FOVI01000006">
    <property type="protein sequence ID" value="SFN48992.1"/>
    <property type="molecule type" value="Genomic_DNA"/>
</dbReference>
<evidence type="ECO:0008006" key="4">
    <source>
        <dbReference type="Google" id="ProtNLM"/>
    </source>
</evidence>
<dbReference type="Pfam" id="PF19868">
    <property type="entry name" value="DUF6341"/>
    <property type="match status" value="1"/>
</dbReference>
<dbReference type="InterPro" id="IPR045922">
    <property type="entry name" value="DUF6341"/>
</dbReference>
<evidence type="ECO:0000313" key="2">
    <source>
        <dbReference type="EMBL" id="SFN48992.1"/>
    </source>
</evidence>
<proteinExistence type="predicted"/>
<evidence type="ECO:0000256" key="1">
    <source>
        <dbReference type="SAM" id="Phobius"/>
    </source>
</evidence>
<gene>
    <name evidence="2" type="ORF">SAMN05421741_10658</name>
</gene>
<name>A0A1I4ZFF6_9FLAO</name>
<dbReference type="OrthoDB" id="1467828at2"/>
<evidence type="ECO:0000313" key="3">
    <source>
        <dbReference type="Proteomes" id="UP000199036"/>
    </source>
</evidence>
<dbReference type="STRING" id="913024.SAMN05421741_10658"/>
<reference evidence="3" key="1">
    <citation type="submission" date="2016-10" db="EMBL/GenBank/DDBJ databases">
        <authorList>
            <person name="Varghese N."/>
            <person name="Submissions S."/>
        </authorList>
    </citation>
    <scope>NUCLEOTIDE SEQUENCE [LARGE SCALE GENOMIC DNA]</scope>
    <source>
        <strain evidence="3">DS-12</strain>
    </source>
</reference>
<keyword evidence="1" id="KW-0472">Membrane</keyword>
<accession>A0A1I4ZFF6</accession>
<keyword evidence="3" id="KW-1185">Reference proteome</keyword>
<dbReference type="RefSeq" id="WP_091520745.1">
    <property type="nucleotide sequence ID" value="NZ_FOVI01000006.1"/>
</dbReference>
<sequence>MWTSFFHGIQFLFVDVLFVPMDWFAKLELTNWWVANLLNWIFIIICTVAFVYWLKQLRIFAANNEDDQDTTAHSFLK</sequence>
<protein>
    <recommendedName>
        <fullName evidence="4">Uracil phosphoribosyltransferase</fullName>
    </recommendedName>
</protein>
<dbReference type="AlphaFoldDB" id="A0A1I4ZFF6"/>
<organism evidence="2 3">
    <name type="scientific">Paenimyroides ummariense</name>
    <dbReference type="NCBI Taxonomy" id="913024"/>
    <lineage>
        <taxon>Bacteria</taxon>
        <taxon>Pseudomonadati</taxon>
        <taxon>Bacteroidota</taxon>
        <taxon>Flavobacteriia</taxon>
        <taxon>Flavobacteriales</taxon>
        <taxon>Flavobacteriaceae</taxon>
        <taxon>Paenimyroides</taxon>
    </lineage>
</organism>